<feature type="transmembrane region" description="Helical" evidence="1">
    <location>
        <begin position="134"/>
        <end position="152"/>
    </location>
</feature>
<name>A0A3E1NPF4_9BACT</name>
<gene>
    <name evidence="2" type="ORF">DXN05_02205</name>
</gene>
<evidence type="ECO:0000256" key="1">
    <source>
        <dbReference type="SAM" id="Phobius"/>
    </source>
</evidence>
<keyword evidence="3" id="KW-1185">Reference proteome</keyword>
<feature type="transmembrane region" description="Helical" evidence="1">
    <location>
        <begin position="212"/>
        <end position="229"/>
    </location>
</feature>
<feature type="transmembrane region" description="Helical" evidence="1">
    <location>
        <begin position="69"/>
        <end position="88"/>
    </location>
</feature>
<feature type="transmembrane region" description="Helical" evidence="1">
    <location>
        <begin position="94"/>
        <end position="114"/>
    </location>
</feature>
<accession>A0A3E1NPF4</accession>
<dbReference type="Proteomes" id="UP000261284">
    <property type="component" value="Unassembled WGS sequence"/>
</dbReference>
<evidence type="ECO:0000313" key="3">
    <source>
        <dbReference type="Proteomes" id="UP000261284"/>
    </source>
</evidence>
<proteinExistence type="predicted"/>
<feature type="transmembrane region" description="Helical" evidence="1">
    <location>
        <begin position="185"/>
        <end position="205"/>
    </location>
</feature>
<sequence length="265" mass="29993">MRCSGEQCYRPGSDAIYTVTFRFYGPGCTYQPTTKTIMTGEEKELSEQESLRLIASMIHKAKGGFHETGTSAILWGSAVAIPGFISFAELKWNFYIGFDIWLLTLAAIIPQIFISIREGRRRKAVSHDESVMNAVWTTYGFSIMLLVIYINVMPSVSDQLLRADGVEWLEHNLTTGKTEHLKPYVVGQTSLFLLLYSMPTLVTGIARKFKPMLYGALLCYVLFFVSFFTSFTYDMLLMAVAGIFNWLIPGFILRKKYLKTKGTNV</sequence>
<protein>
    <submittedName>
        <fullName evidence="2">Uncharacterized protein</fullName>
    </submittedName>
</protein>
<comment type="caution">
    <text evidence="2">The sequence shown here is derived from an EMBL/GenBank/DDBJ whole genome shotgun (WGS) entry which is preliminary data.</text>
</comment>
<keyword evidence="1" id="KW-0472">Membrane</keyword>
<reference evidence="2 3" key="1">
    <citation type="submission" date="2018-08" db="EMBL/GenBank/DDBJ databases">
        <title>Chitinophagaceae sp. K23C18032701, a novel bacterium isolated from forest soil.</title>
        <authorList>
            <person name="Wang C."/>
        </authorList>
    </citation>
    <scope>NUCLEOTIDE SEQUENCE [LARGE SCALE GENOMIC DNA]</scope>
    <source>
        <strain evidence="2 3">K23C18032701</strain>
    </source>
</reference>
<feature type="transmembrane region" description="Helical" evidence="1">
    <location>
        <begin position="235"/>
        <end position="253"/>
    </location>
</feature>
<keyword evidence="1" id="KW-0812">Transmembrane</keyword>
<organism evidence="2 3">
    <name type="scientific">Deminuibacter soli</name>
    <dbReference type="NCBI Taxonomy" id="2291815"/>
    <lineage>
        <taxon>Bacteria</taxon>
        <taxon>Pseudomonadati</taxon>
        <taxon>Bacteroidota</taxon>
        <taxon>Chitinophagia</taxon>
        <taxon>Chitinophagales</taxon>
        <taxon>Chitinophagaceae</taxon>
        <taxon>Deminuibacter</taxon>
    </lineage>
</organism>
<dbReference type="AlphaFoldDB" id="A0A3E1NPF4"/>
<evidence type="ECO:0000313" key="2">
    <source>
        <dbReference type="EMBL" id="RFM29811.1"/>
    </source>
</evidence>
<keyword evidence="1" id="KW-1133">Transmembrane helix</keyword>
<dbReference type="EMBL" id="QTJU01000001">
    <property type="protein sequence ID" value="RFM29811.1"/>
    <property type="molecule type" value="Genomic_DNA"/>
</dbReference>